<evidence type="ECO:0000256" key="5">
    <source>
        <dbReference type="ARBA" id="ARBA00022741"/>
    </source>
</evidence>
<dbReference type="GO" id="GO:0005829">
    <property type="term" value="C:cytosol"/>
    <property type="evidence" value="ECO:0007669"/>
    <property type="project" value="TreeGrafter"/>
</dbReference>
<keyword evidence="6 10" id="KW-0067">ATP-binding</keyword>
<dbReference type="RefSeq" id="WP_103066847.1">
    <property type="nucleotide sequence ID" value="NZ_AZRL01000012.1"/>
</dbReference>
<evidence type="ECO:0000256" key="3">
    <source>
        <dbReference type="ARBA" id="ARBA00022490"/>
    </source>
</evidence>
<dbReference type="OrthoDB" id="9775440at2"/>
<dbReference type="PROSITE" id="PS50861">
    <property type="entry name" value="AA_TRNA_LIGASE_II_GLYAB"/>
    <property type="match status" value="1"/>
</dbReference>
<evidence type="ECO:0000256" key="9">
    <source>
        <dbReference type="ARBA" id="ARBA00047937"/>
    </source>
</evidence>
<organism evidence="13 14">
    <name type="scientific">Petrotoga olearia DSM 13574</name>
    <dbReference type="NCBI Taxonomy" id="1122955"/>
    <lineage>
        <taxon>Bacteria</taxon>
        <taxon>Thermotogati</taxon>
        <taxon>Thermotogota</taxon>
        <taxon>Thermotogae</taxon>
        <taxon>Petrotogales</taxon>
        <taxon>Petrotogaceae</taxon>
        <taxon>Petrotoga</taxon>
    </lineage>
</organism>
<dbReference type="InterPro" id="IPR015944">
    <property type="entry name" value="Gly-tRNA-synth_bsu"/>
</dbReference>
<keyword evidence="4 10" id="KW-0436">Ligase</keyword>
<comment type="catalytic activity">
    <reaction evidence="9 10">
        <text>tRNA(Gly) + glycine + ATP = glycyl-tRNA(Gly) + AMP + diphosphate</text>
        <dbReference type="Rhea" id="RHEA:16013"/>
        <dbReference type="Rhea" id="RHEA-COMP:9664"/>
        <dbReference type="Rhea" id="RHEA-COMP:9683"/>
        <dbReference type="ChEBI" id="CHEBI:30616"/>
        <dbReference type="ChEBI" id="CHEBI:33019"/>
        <dbReference type="ChEBI" id="CHEBI:57305"/>
        <dbReference type="ChEBI" id="CHEBI:78442"/>
        <dbReference type="ChEBI" id="CHEBI:78522"/>
        <dbReference type="ChEBI" id="CHEBI:456215"/>
        <dbReference type="EC" id="6.1.1.14"/>
    </reaction>
</comment>
<name>A0A2K1P0R5_9BACT</name>
<dbReference type="InterPro" id="IPR006194">
    <property type="entry name" value="Gly-tRNA-synth_heterodimer"/>
</dbReference>
<comment type="similarity">
    <text evidence="2 10">Belongs to the class-II aminoacyl-tRNA synthetase family.</text>
</comment>
<evidence type="ECO:0000256" key="7">
    <source>
        <dbReference type="ARBA" id="ARBA00022917"/>
    </source>
</evidence>
<dbReference type="Pfam" id="PF05746">
    <property type="entry name" value="DALR_1"/>
    <property type="match status" value="1"/>
</dbReference>
<comment type="subunit">
    <text evidence="10">Tetramer of two alpha and two beta subunits.</text>
</comment>
<dbReference type="Pfam" id="PF02092">
    <property type="entry name" value="tRNA_synt_2f"/>
    <property type="match status" value="1"/>
</dbReference>
<dbReference type="EMBL" id="AZRL01000012">
    <property type="protein sequence ID" value="PNR96383.1"/>
    <property type="molecule type" value="Genomic_DNA"/>
</dbReference>
<comment type="caution">
    <text evidence="13">The sequence shown here is derived from an EMBL/GenBank/DDBJ whole genome shotgun (WGS) entry which is preliminary data.</text>
</comment>
<keyword evidence="3 10" id="KW-0963">Cytoplasm</keyword>
<dbReference type="AlphaFoldDB" id="A0A2K1P0R5"/>
<reference evidence="13 14" key="1">
    <citation type="submission" date="2013-12" db="EMBL/GenBank/DDBJ databases">
        <title>Comparative genomics of Petrotoga isolates.</title>
        <authorList>
            <person name="Nesbo C.L."/>
            <person name="Charchuk R."/>
            <person name="Chow K."/>
        </authorList>
    </citation>
    <scope>NUCLEOTIDE SEQUENCE [LARGE SCALE GENOMIC DNA]</scope>
    <source>
        <strain evidence="13 14">DSM 13574</strain>
    </source>
</reference>
<keyword evidence="5 10" id="KW-0547">Nucleotide-binding</keyword>
<dbReference type="GO" id="GO:0006426">
    <property type="term" value="P:glycyl-tRNA aminoacylation"/>
    <property type="evidence" value="ECO:0007669"/>
    <property type="project" value="UniProtKB-UniRule"/>
</dbReference>
<evidence type="ECO:0000256" key="4">
    <source>
        <dbReference type="ARBA" id="ARBA00022598"/>
    </source>
</evidence>
<dbReference type="GO" id="GO:0004814">
    <property type="term" value="F:arginine-tRNA ligase activity"/>
    <property type="evidence" value="ECO:0007669"/>
    <property type="project" value="InterPro"/>
</dbReference>
<dbReference type="EC" id="6.1.1.14" evidence="10"/>
<sequence>MLNRAIFEIGVEDLPPSEFDNIRAQLEEGLKKSLEKNDLNFLSMNIFISPRRFGAYIVGLPDKQPDKKEKRKGPPKKICFNENNQPTKALEGFAKSLGVEVKDVKFENIEGAEYAYIESVRKGELTKIILQYIIPELITKMNFAKSMRWGKGNYTFVRPVHWVLGLYNREILEFEIFGEKSSNKSYGHRFFGEEILTTNPQGFFNELKKNYVIPLYEERIEVIEREIQELENENNIKISLEEHEELIREIAKMTEFPKGVVGSFDEKYLFLPPEIVTVTVRHHQRSFVAMKDGKVINKYIAFQDGFGRKSNVTNGYTRVINARLDDAAFYYEDDLKTDISKRLEALTSITYQVELGNYREKCERISTISSKIAKKLGFENLDVVKRAGLLCKIDIPSKVVYEFPELQGIMGRIYLKHKGEHEDIFLTAQEHYKPLSENDEISRNLVANIVSLADKIDDLVGYFGIGKFPSGSKDPFGLRRKTFGILRILISLDWDLNLKELIDLSEKTFFENGKTNISINSVENELKSFLSNRLETILERENISKEAINSVLINIYKPLRAYLAAKSLDKFIKKEEFQDFIIAFQRVNNISKNHKSQEYHGRLFIEDEEKTLFQKYLEVKSQFENYLKILDYDGAIESLISLKDNIDRYFDKIFVMSEDESIRSNRLGFLKSLSGLFYEIGDVEKLYKG</sequence>
<dbReference type="HAMAP" id="MF_00255">
    <property type="entry name" value="Gly_tRNA_synth_beta"/>
    <property type="match status" value="1"/>
</dbReference>
<accession>A0A2K1P0R5</accession>
<keyword evidence="7 10" id="KW-0648">Protein biosynthesis</keyword>
<feature type="coiled-coil region" evidence="11">
    <location>
        <begin position="213"/>
        <end position="243"/>
    </location>
</feature>
<feature type="domain" description="DALR anticodon binding" evidence="12">
    <location>
        <begin position="583"/>
        <end position="674"/>
    </location>
</feature>
<comment type="subcellular location">
    <subcellularLocation>
        <location evidence="1 10">Cytoplasm</location>
    </subcellularLocation>
</comment>
<gene>
    <name evidence="10" type="primary">glyS</name>
    <name evidence="13" type="ORF">X929_04600</name>
</gene>
<evidence type="ECO:0000313" key="13">
    <source>
        <dbReference type="EMBL" id="PNR96383.1"/>
    </source>
</evidence>
<protein>
    <recommendedName>
        <fullName evidence="10">Glycine--tRNA ligase beta subunit</fullName>
        <ecNumber evidence="10">6.1.1.14</ecNumber>
    </recommendedName>
    <alternativeName>
        <fullName evidence="10">Glycyl-tRNA synthetase beta subunit</fullName>
        <shortName evidence="10">GlyRS</shortName>
    </alternativeName>
</protein>
<dbReference type="Proteomes" id="UP000236434">
    <property type="component" value="Unassembled WGS sequence"/>
</dbReference>
<dbReference type="GO" id="GO:0005524">
    <property type="term" value="F:ATP binding"/>
    <property type="evidence" value="ECO:0007669"/>
    <property type="project" value="UniProtKB-UniRule"/>
</dbReference>
<evidence type="ECO:0000256" key="10">
    <source>
        <dbReference type="HAMAP-Rule" id="MF_00255"/>
    </source>
</evidence>
<evidence type="ECO:0000259" key="12">
    <source>
        <dbReference type="Pfam" id="PF05746"/>
    </source>
</evidence>
<dbReference type="NCBIfam" id="TIGR00211">
    <property type="entry name" value="glyS"/>
    <property type="match status" value="1"/>
</dbReference>
<evidence type="ECO:0000313" key="14">
    <source>
        <dbReference type="Proteomes" id="UP000236434"/>
    </source>
</evidence>
<keyword evidence="8 10" id="KW-0030">Aminoacyl-tRNA synthetase</keyword>
<dbReference type="SUPFAM" id="SSF109604">
    <property type="entry name" value="HD-domain/PDEase-like"/>
    <property type="match status" value="1"/>
</dbReference>
<dbReference type="PRINTS" id="PR01045">
    <property type="entry name" value="TRNASYNTHGB"/>
</dbReference>
<evidence type="ECO:0000256" key="8">
    <source>
        <dbReference type="ARBA" id="ARBA00023146"/>
    </source>
</evidence>
<evidence type="ECO:0000256" key="2">
    <source>
        <dbReference type="ARBA" id="ARBA00008226"/>
    </source>
</evidence>
<dbReference type="GO" id="GO:0004820">
    <property type="term" value="F:glycine-tRNA ligase activity"/>
    <property type="evidence" value="ECO:0007669"/>
    <property type="project" value="UniProtKB-UniRule"/>
</dbReference>
<keyword evidence="11" id="KW-0175">Coiled coil</keyword>
<dbReference type="GO" id="GO:0006420">
    <property type="term" value="P:arginyl-tRNA aminoacylation"/>
    <property type="evidence" value="ECO:0007669"/>
    <property type="project" value="InterPro"/>
</dbReference>
<dbReference type="PANTHER" id="PTHR30075">
    <property type="entry name" value="GLYCYL-TRNA SYNTHETASE"/>
    <property type="match status" value="1"/>
</dbReference>
<proteinExistence type="inferred from homology"/>
<evidence type="ECO:0000256" key="11">
    <source>
        <dbReference type="SAM" id="Coils"/>
    </source>
</evidence>
<evidence type="ECO:0000256" key="6">
    <source>
        <dbReference type="ARBA" id="ARBA00022840"/>
    </source>
</evidence>
<dbReference type="InterPro" id="IPR008909">
    <property type="entry name" value="DALR_anticod-bd"/>
</dbReference>
<evidence type="ECO:0000256" key="1">
    <source>
        <dbReference type="ARBA" id="ARBA00004496"/>
    </source>
</evidence>
<dbReference type="PANTHER" id="PTHR30075:SF2">
    <property type="entry name" value="GLYCINE--TRNA LIGASE, CHLOROPLASTIC_MITOCHONDRIAL 2"/>
    <property type="match status" value="1"/>
</dbReference>